<comment type="caution">
    <text evidence="5">The sequence shown here is derived from an EMBL/GenBank/DDBJ whole genome shotgun (WGS) entry which is preliminary data.</text>
</comment>
<sequence>MHPGRTAPLKVLAAASTAALALSTLTGCGSGSDDGALKLVVAQYTEGTQPYWKDFVASFEEENPDIKVDVQVIDWSNLQNQINTMVQTQQLPDILNTNVFADYAESELLYPAEEVMSKERMADFLPQFADNASYKGEQYGLPFVGTVNAMYYNKDIFAEAGIKEPPKTWDAFLDTAAKLEKEDPDTIPYALALGSEGGHGEFGTWARANGGDWKSDEAWTVDSERNVETLDFLRDLTVEHGYTQPNPGKTNRADGTWPLFAQGKAAMVYGSLGTRAFLDPVEKAGVDYGIATHPVNHGAEPSALGIQDYLMAFNAGGDAKKPQIKKFLDAFYEPANYAKYLKTEGLLPTTESGSETFRDDPDYAEFVEMIPKARFDPTSDGAWAKLKGGLDNELGTAVAKDGDPAEVLARLQQSTDEAS</sequence>
<proteinExistence type="inferred from homology"/>
<evidence type="ECO:0000256" key="2">
    <source>
        <dbReference type="ARBA" id="ARBA00022448"/>
    </source>
</evidence>
<feature type="signal peptide" evidence="4">
    <location>
        <begin position="1"/>
        <end position="21"/>
    </location>
</feature>
<dbReference type="PANTHER" id="PTHR43649">
    <property type="entry name" value="ARABINOSE-BINDING PROTEIN-RELATED"/>
    <property type="match status" value="1"/>
</dbReference>
<evidence type="ECO:0000313" key="6">
    <source>
        <dbReference type="Proteomes" id="UP000240542"/>
    </source>
</evidence>
<reference evidence="5 6" key="1">
    <citation type="submission" date="2018-03" db="EMBL/GenBank/DDBJ databases">
        <title>Genomic Encyclopedia of Archaeal and Bacterial Type Strains, Phase II (KMG-II): from individual species to whole genera.</title>
        <authorList>
            <person name="Goeker M."/>
        </authorList>
    </citation>
    <scope>NUCLEOTIDE SEQUENCE [LARGE SCALE GENOMIC DNA]</scope>
    <source>
        <strain evidence="5 6">DSM 45312</strain>
    </source>
</reference>
<dbReference type="InterPro" id="IPR050490">
    <property type="entry name" value="Bact_solute-bd_prot1"/>
</dbReference>
<evidence type="ECO:0000256" key="1">
    <source>
        <dbReference type="ARBA" id="ARBA00008520"/>
    </source>
</evidence>
<dbReference type="PROSITE" id="PS51257">
    <property type="entry name" value="PROKAR_LIPOPROTEIN"/>
    <property type="match status" value="1"/>
</dbReference>
<dbReference type="PROSITE" id="PS01037">
    <property type="entry name" value="SBP_BACTERIAL_1"/>
    <property type="match status" value="1"/>
</dbReference>
<feature type="chain" id="PRO_5038902058" evidence="4">
    <location>
        <begin position="22"/>
        <end position="419"/>
    </location>
</feature>
<dbReference type="GO" id="GO:0055085">
    <property type="term" value="P:transmembrane transport"/>
    <property type="evidence" value="ECO:0007669"/>
    <property type="project" value="InterPro"/>
</dbReference>
<gene>
    <name evidence="5" type="ORF">CLV63_13022</name>
</gene>
<evidence type="ECO:0000256" key="4">
    <source>
        <dbReference type="SAM" id="SignalP"/>
    </source>
</evidence>
<dbReference type="Pfam" id="PF01547">
    <property type="entry name" value="SBP_bac_1"/>
    <property type="match status" value="1"/>
</dbReference>
<dbReference type="EMBL" id="PYGA01000030">
    <property type="protein sequence ID" value="PSK88060.1"/>
    <property type="molecule type" value="Genomic_DNA"/>
</dbReference>
<dbReference type="InterPro" id="IPR006061">
    <property type="entry name" value="SBP_1_CS"/>
</dbReference>
<keyword evidence="6" id="KW-1185">Reference proteome</keyword>
<dbReference type="RefSeq" id="WP_106586465.1">
    <property type="nucleotide sequence ID" value="NZ_PYGA01000030.1"/>
</dbReference>
<name>A0A2P8CSY1_9ACTN</name>
<dbReference type="SUPFAM" id="SSF53850">
    <property type="entry name" value="Periplasmic binding protein-like II"/>
    <property type="match status" value="1"/>
</dbReference>
<comment type="similarity">
    <text evidence="1">Belongs to the bacterial solute-binding protein 1 family.</text>
</comment>
<keyword evidence="3 4" id="KW-0732">Signal</keyword>
<organism evidence="5 6">
    <name type="scientific">Murinocardiopsis flavida</name>
    <dbReference type="NCBI Taxonomy" id="645275"/>
    <lineage>
        <taxon>Bacteria</taxon>
        <taxon>Bacillati</taxon>
        <taxon>Actinomycetota</taxon>
        <taxon>Actinomycetes</taxon>
        <taxon>Streptosporangiales</taxon>
        <taxon>Nocardiopsidaceae</taxon>
        <taxon>Murinocardiopsis</taxon>
    </lineage>
</organism>
<dbReference type="AlphaFoldDB" id="A0A2P8CSY1"/>
<dbReference type="InterPro" id="IPR006059">
    <property type="entry name" value="SBP"/>
</dbReference>
<dbReference type="Gene3D" id="3.40.190.10">
    <property type="entry name" value="Periplasmic binding protein-like II"/>
    <property type="match status" value="1"/>
</dbReference>
<dbReference type="PANTHER" id="PTHR43649:SF30">
    <property type="entry name" value="ABC TRANSPORTER SUBSTRATE-BINDING PROTEIN"/>
    <property type="match status" value="1"/>
</dbReference>
<evidence type="ECO:0000313" key="5">
    <source>
        <dbReference type="EMBL" id="PSK88060.1"/>
    </source>
</evidence>
<dbReference type="Proteomes" id="UP000240542">
    <property type="component" value="Unassembled WGS sequence"/>
</dbReference>
<accession>A0A2P8CSY1</accession>
<dbReference type="OrthoDB" id="9770625at2"/>
<protein>
    <submittedName>
        <fullName evidence="5">Carbohydrate ABC transporter substrate-binding protein (CUT1 family)</fullName>
    </submittedName>
</protein>
<evidence type="ECO:0000256" key="3">
    <source>
        <dbReference type="ARBA" id="ARBA00022729"/>
    </source>
</evidence>
<keyword evidence="2" id="KW-0813">Transport</keyword>